<dbReference type="AlphaFoldDB" id="B8C9X8"/>
<feature type="region of interest" description="Disordered" evidence="1">
    <location>
        <begin position="289"/>
        <end position="315"/>
    </location>
</feature>
<feature type="compositionally biased region" description="Low complexity" evidence="1">
    <location>
        <begin position="663"/>
        <end position="677"/>
    </location>
</feature>
<feature type="compositionally biased region" description="Low complexity" evidence="1">
    <location>
        <begin position="294"/>
        <end position="307"/>
    </location>
</feature>
<dbReference type="KEGG" id="tps:THAPSDRAFT_8942"/>
<feature type="compositionally biased region" description="Low complexity" evidence="1">
    <location>
        <begin position="601"/>
        <end position="617"/>
    </location>
</feature>
<feature type="region of interest" description="Disordered" evidence="1">
    <location>
        <begin position="591"/>
        <end position="683"/>
    </location>
</feature>
<keyword evidence="3" id="KW-1185">Reference proteome</keyword>
<evidence type="ECO:0000313" key="2">
    <source>
        <dbReference type="EMBL" id="EED89586.1"/>
    </source>
</evidence>
<dbReference type="RefSeq" id="XP_002293125.1">
    <property type="nucleotide sequence ID" value="XM_002293089.1"/>
</dbReference>
<dbReference type="InParanoid" id="B8C9X8"/>
<dbReference type="HOGENOM" id="CLU_340833_0_0_1"/>
<dbReference type="eggNOG" id="ENOG502SVKK">
    <property type="taxonomic scope" value="Eukaryota"/>
</dbReference>
<accession>B8C9X8</accession>
<dbReference type="GeneID" id="7449360"/>
<sequence>MANLMPTQAPITIGGYINLGKGALVSLTSSSRRSNSMRRIDISAMSLVSMLLAPTVAASAALTSSNSIIYHDIQSQSQRILSSDYSLHSKSSNYADRDDSIIYKEPNTRAFELTSDVGEIIFQNDTDADFGTNDAPEGNKVPISQEQFDQCIVDLLTADVNGDSHLSSSEFLSFITLNSGAYGYTTQFDNMTFTDLPLNYPLLFHTTACLCAFEAGAVDACCAGENAHVNVYYQSSNEGSIGNETALGGGNETNVVVVAVSEEEESYTRLFCTEVYYSYDVTNSPTEAPTTYAPSVSVTTDSPTVSPGKNETMEPTMASVPTALSTPQPSSYYLPTIASLPPFGGEPTTPLPTMGSIPSTPMPMETISTASPSSPPAIVPLPTLSPVTPTTSEPPVSLGLYPVEIQYGISSDCGITAYDVVNGIGNTITFGLITATEVVVIDILNTTFPRVEGEGGGSMRAILPHKIFRSGLLQKKARNSNKRKDRKRKNKDGSTRQLYTLSNAHEEANNERKLVYYSEENPIVISDVEDVSVQACPQGMNCMSVFSTVYVVLEEGDDPNAVESAIRDGVEESFTDGSFFTAIPFDTVFCPQDTLPPTNGTSPSPTVSPISSPLTTPQPSVVNITTVQPTESSVTTVSPSSSPISSPLTTPQPSDGQNVTTSPPSNAQNTTTAAPTTRGGSVGPLTVQITYDIANDCGLDAEAVMNEDGNTLKTGLIEATTITAIGILNSTFPRADGTRRQVRLRRGLAHLASTMIQTNYHHRNLVYYTDEYPVTIDRIIDMETGCAPGNNCLLIISPITVVLEPGDDADAVSTALTEGMSDSFKDGLRSNNM</sequence>
<feature type="region of interest" description="Disordered" evidence="1">
    <location>
        <begin position="477"/>
        <end position="497"/>
    </location>
</feature>
<feature type="compositionally biased region" description="Low complexity" evidence="1">
    <location>
        <begin position="625"/>
        <end position="654"/>
    </location>
</feature>
<dbReference type="Proteomes" id="UP000001449">
    <property type="component" value="Chromosome 12"/>
</dbReference>
<name>B8C9X8_THAPS</name>
<proteinExistence type="predicted"/>
<dbReference type="PaxDb" id="35128-Thaps8942"/>
<feature type="compositionally biased region" description="Basic residues" evidence="1">
    <location>
        <begin position="477"/>
        <end position="490"/>
    </location>
</feature>
<evidence type="ECO:0000256" key="1">
    <source>
        <dbReference type="SAM" id="MobiDB-lite"/>
    </source>
</evidence>
<dbReference type="EMBL" id="CM000647">
    <property type="protein sequence ID" value="EED89586.1"/>
    <property type="molecule type" value="Genomic_DNA"/>
</dbReference>
<organism evidence="2 3">
    <name type="scientific">Thalassiosira pseudonana</name>
    <name type="common">Marine diatom</name>
    <name type="synonym">Cyclotella nana</name>
    <dbReference type="NCBI Taxonomy" id="35128"/>
    <lineage>
        <taxon>Eukaryota</taxon>
        <taxon>Sar</taxon>
        <taxon>Stramenopiles</taxon>
        <taxon>Ochrophyta</taxon>
        <taxon>Bacillariophyta</taxon>
        <taxon>Coscinodiscophyceae</taxon>
        <taxon>Thalassiosirophycidae</taxon>
        <taxon>Thalassiosirales</taxon>
        <taxon>Thalassiosiraceae</taxon>
        <taxon>Thalassiosira</taxon>
    </lineage>
</organism>
<protein>
    <submittedName>
        <fullName evidence="2">Uncharacterized protein</fullName>
    </submittedName>
</protein>
<dbReference type="OMA" id="HLASTMI"/>
<reference evidence="2 3" key="2">
    <citation type="journal article" date="2008" name="Nature">
        <title>The Phaeodactylum genome reveals the evolutionary history of diatom genomes.</title>
        <authorList>
            <person name="Bowler C."/>
            <person name="Allen A.E."/>
            <person name="Badger J.H."/>
            <person name="Grimwood J."/>
            <person name="Jabbari K."/>
            <person name="Kuo A."/>
            <person name="Maheswari U."/>
            <person name="Martens C."/>
            <person name="Maumus F."/>
            <person name="Otillar R.P."/>
            <person name="Rayko E."/>
            <person name="Salamov A."/>
            <person name="Vandepoele K."/>
            <person name="Beszteri B."/>
            <person name="Gruber A."/>
            <person name="Heijde M."/>
            <person name="Katinka M."/>
            <person name="Mock T."/>
            <person name="Valentin K."/>
            <person name="Verret F."/>
            <person name="Berges J.A."/>
            <person name="Brownlee C."/>
            <person name="Cadoret J.P."/>
            <person name="Chiovitti A."/>
            <person name="Choi C.J."/>
            <person name="Coesel S."/>
            <person name="De Martino A."/>
            <person name="Detter J.C."/>
            <person name="Durkin C."/>
            <person name="Falciatore A."/>
            <person name="Fournet J."/>
            <person name="Haruta M."/>
            <person name="Huysman M.J."/>
            <person name="Jenkins B.D."/>
            <person name="Jiroutova K."/>
            <person name="Jorgensen R.E."/>
            <person name="Joubert Y."/>
            <person name="Kaplan A."/>
            <person name="Kroger N."/>
            <person name="Kroth P.G."/>
            <person name="La Roche J."/>
            <person name="Lindquist E."/>
            <person name="Lommer M."/>
            <person name="Martin-Jezequel V."/>
            <person name="Lopez P.J."/>
            <person name="Lucas S."/>
            <person name="Mangogna M."/>
            <person name="McGinnis K."/>
            <person name="Medlin L.K."/>
            <person name="Montsant A."/>
            <person name="Oudot-Le Secq M.P."/>
            <person name="Napoli C."/>
            <person name="Obornik M."/>
            <person name="Parker M.S."/>
            <person name="Petit J.L."/>
            <person name="Porcel B.M."/>
            <person name="Poulsen N."/>
            <person name="Robison M."/>
            <person name="Rychlewski L."/>
            <person name="Rynearson T.A."/>
            <person name="Schmutz J."/>
            <person name="Shapiro H."/>
            <person name="Siaut M."/>
            <person name="Stanley M."/>
            <person name="Sussman M.R."/>
            <person name="Taylor A.R."/>
            <person name="Vardi A."/>
            <person name="von Dassow P."/>
            <person name="Vyverman W."/>
            <person name="Willis A."/>
            <person name="Wyrwicz L.S."/>
            <person name="Rokhsar D.S."/>
            <person name="Weissenbach J."/>
            <person name="Armbrust E.V."/>
            <person name="Green B.R."/>
            <person name="Van de Peer Y."/>
            <person name="Grigoriev I.V."/>
        </authorList>
    </citation>
    <scope>NUCLEOTIDE SEQUENCE [LARGE SCALE GENOMIC DNA]</scope>
    <source>
        <strain evidence="2 3">CCMP1335</strain>
    </source>
</reference>
<evidence type="ECO:0000313" key="3">
    <source>
        <dbReference type="Proteomes" id="UP000001449"/>
    </source>
</evidence>
<gene>
    <name evidence="2" type="ORF">THAPSDRAFT_8942</name>
</gene>
<reference evidence="2 3" key="1">
    <citation type="journal article" date="2004" name="Science">
        <title>The genome of the diatom Thalassiosira pseudonana: ecology, evolution, and metabolism.</title>
        <authorList>
            <person name="Armbrust E.V."/>
            <person name="Berges J.A."/>
            <person name="Bowler C."/>
            <person name="Green B.R."/>
            <person name="Martinez D."/>
            <person name="Putnam N.H."/>
            <person name="Zhou S."/>
            <person name="Allen A.E."/>
            <person name="Apt K.E."/>
            <person name="Bechner M."/>
            <person name="Brzezinski M.A."/>
            <person name="Chaal B.K."/>
            <person name="Chiovitti A."/>
            <person name="Davis A.K."/>
            <person name="Demarest M.S."/>
            <person name="Detter J.C."/>
            <person name="Glavina T."/>
            <person name="Goodstein D."/>
            <person name="Hadi M.Z."/>
            <person name="Hellsten U."/>
            <person name="Hildebrand M."/>
            <person name="Jenkins B.D."/>
            <person name="Jurka J."/>
            <person name="Kapitonov V.V."/>
            <person name="Kroger N."/>
            <person name="Lau W.W."/>
            <person name="Lane T.W."/>
            <person name="Larimer F.W."/>
            <person name="Lippmeier J.C."/>
            <person name="Lucas S."/>
            <person name="Medina M."/>
            <person name="Montsant A."/>
            <person name="Obornik M."/>
            <person name="Parker M.S."/>
            <person name="Palenik B."/>
            <person name="Pazour G.J."/>
            <person name="Richardson P.M."/>
            <person name="Rynearson T.A."/>
            <person name="Saito M.A."/>
            <person name="Schwartz D.C."/>
            <person name="Thamatrakoln K."/>
            <person name="Valentin K."/>
            <person name="Vardi A."/>
            <person name="Wilkerson F.P."/>
            <person name="Rokhsar D.S."/>
        </authorList>
    </citation>
    <scope>NUCLEOTIDE SEQUENCE [LARGE SCALE GENOMIC DNA]</scope>
    <source>
        <strain evidence="2 3">CCMP1335</strain>
    </source>
</reference>